<dbReference type="PROSITE" id="PS52039">
    <property type="entry name" value="TOPO_IA_2"/>
    <property type="match status" value="1"/>
</dbReference>
<dbReference type="GO" id="GO:0005654">
    <property type="term" value="C:nucleoplasm"/>
    <property type="evidence" value="ECO:0007669"/>
    <property type="project" value="UniProtKB-ARBA"/>
</dbReference>
<comment type="function">
    <text evidence="16">Introduces a single-strand break via transesterification at a target site in duplex DNA. Releases the supercoiling and torsional tension of DNA introduced during the DNA replication and transcription by transiently cleaving and rejoining one strand of the DNA duplex. The scissile phosphodiester is attacked by the catalytic tyrosine of the enzyme, resulting in the formation of a DNA-(5'-phosphotyrosyl)-enzyme intermediate and the expulsion of a 3'-OH DNA strand.</text>
</comment>
<dbReference type="CDD" id="cd03362">
    <property type="entry name" value="TOPRIM_TopoIA_TopoIII"/>
    <property type="match status" value="1"/>
</dbReference>
<dbReference type="InterPro" id="IPR003601">
    <property type="entry name" value="Topo_IA_2"/>
</dbReference>
<dbReference type="InterPro" id="IPR034144">
    <property type="entry name" value="TOPRIM_TopoIII"/>
</dbReference>
<keyword evidence="9" id="KW-0460">Magnesium</keyword>
<dbReference type="SMART" id="SM00436">
    <property type="entry name" value="TOP1Bc"/>
    <property type="match status" value="1"/>
</dbReference>
<dbReference type="FunFam" id="3.40.50.140:FF:000003">
    <property type="entry name" value="DNA topoisomerase"/>
    <property type="match status" value="1"/>
</dbReference>
<comment type="subcellular location">
    <subcellularLocation>
        <location evidence="3">Mitochondrion matrix</location>
    </subcellularLocation>
</comment>
<dbReference type="EC" id="5.6.2.1" evidence="16"/>
<evidence type="ECO:0000256" key="12">
    <source>
        <dbReference type="ARBA" id="ARBA00023128"/>
    </source>
</evidence>
<dbReference type="CTD" id="7156"/>
<dbReference type="Gene3D" id="2.70.20.10">
    <property type="entry name" value="Topoisomerase I, domain 3"/>
    <property type="match status" value="1"/>
</dbReference>
<dbReference type="InterPro" id="IPR023405">
    <property type="entry name" value="Topo_IA_core_domain"/>
</dbReference>
<feature type="domain" description="Toprim" evidence="19">
    <location>
        <begin position="25"/>
        <end position="169"/>
    </location>
</feature>
<dbReference type="Gene3D" id="1.10.290.10">
    <property type="entry name" value="Topoisomerase I, domain 4"/>
    <property type="match status" value="1"/>
</dbReference>
<comment type="similarity">
    <text evidence="4 16">Belongs to the type IA topoisomerase family.</text>
</comment>
<sequence>MLIWKSCLRISLCTYINMARGHATKVLNVAEKNDAAKSIADVMSHGRYRRREGFSKFNKIYEFDYSMLNQQCDMTMTSVSGHLLNYEFALAYQKWHSCNPVALFDAPVQKGCPENYKDIKRTLEREARAADVLVIWTDCDREGENIGYEVIDVCKAVKPRLDVYRARFSEITPQSITRACANLVRPDQRVSQAVDVRQQLDLRIGAAFTRFQTLRLQRVFPDLLQNQLISFGSCQFPTLGFVVERYKQVEAFIPETFYKIKVTHKTEDGLVEFHWKRHRLFDQLACQVFYEICTENPLATVVDERSKPKSKWRPLPLDTVELEKLAARKLKISAQQAMKIAEKLYTQGFISYPRTETNIFPKELNLVPLIEKQTQDAQWGAFAGNLLQQGPHPRQGKKTDHAHPPIHPTKYNGNLQGNEQKVYELIVRHFLACCSQDAQGKETIVNITIAEEEFTATGLMIIARNYLDVYPYEKWNAKIIPVYDRGQTFEPTSLEMVDGQTQAPPLLTEADLITLMDKHGIGTDATHAEHIETIKSRLYVGVRPDGRFVPGELGMGLCEGYDNMGYELSKPNLRAELESDLKRISDGQKNPEDVLAEQVDKYKQVFIEAARKATMLDSALEQYLGQPAQSHNATSLQVSAPSIVRKCPHCSEPMTLKERKAGGWMVSCMGYPGCKAAVWFPAVIESADVSDTVCQQCQPGPVNKIKFKFKRGSVPPMIPLEYEGCIGGCDTTLKDVLDLNLAYLRPRDQSYQASGNRTANRGGGGGGGRGGGGGGGRGGGGGGGGRGGGGGAGGGFSNSTRGGGGGRPVGGSSVDIDDNEASHWFNSSSAPSSALSSSSSTRNGQFGGNRGGGGRGGGRGGGGGDGGWNDNSSSRSYSTSSFGNSAARTPLSQIPSRNGSKSSSSTSNAVVCSCGQDAVQLTVRKEGPNQGRQFFKCQSGGCNFFLWSEENTENTSTPDLGNTGRNNTSPSFSGGFDTPATGLNGMADRSSGYGTDGGDQGSSTNVWGEVMCQCNAAAVQRTVQKEGPNQGRQFYVCGKPREKQCSYFQWADEEPKSGGGGGGGGGFKGSSNFSRGGGSAGGQAKNWSSSSFQGGRGGRGRGGGGGGRGGGGGGGQGKRRKPTCSICHEEGHTKRSCPQK</sequence>
<evidence type="ECO:0000256" key="2">
    <source>
        <dbReference type="ARBA" id="ARBA00001946"/>
    </source>
</evidence>
<dbReference type="GO" id="GO:0008270">
    <property type="term" value="F:zinc ion binding"/>
    <property type="evidence" value="ECO:0007669"/>
    <property type="project" value="UniProtKB-KW"/>
</dbReference>
<dbReference type="CDD" id="cd00186">
    <property type="entry name" value="TOP1Ac"/>
    <property type="match status" value="1"/>
</dbReference>
<dbReference type="PROSITE" id="PS00396">
    <property type="entry name" value="TOPO_IA_1"/>
    <property type="match status" value="1"/>
</dbReference>
<reference evidence="23" key="1">
    <citation type="submission" date="2015-02" db="EMBL/GenBank/DDBJ databases">
        <title>Genome sequencing for Strongylocentrotus purpuratus.</title>
        <authorList>
            <person name="Murali S."/>
            <person name="Liu Y."/>
            <person name="Vee V."/>
            <person name="English A."/>
            <person name="Wang M."/>
            <person name="Skinner E."/>
            <person name="Han Y."/>
            <person name="Muzny D.M."/>
            <person name="Worley K.C."/>
            <person name="Gibbs R.A."/>
        </authorList>
    </citation>
    <scope>NUCLEOTIDE SEQUENCE</scope>
</reference>
<dbReference type="FunFam" id="1.10.290.10:FF:000001">
    <property type="entry name" value="DNA topoisomerase"/>
    <property type="match status" value="1"/>
</dbReference>
<comment type="cofactor">
    <cofactor evidence="2">
        <name>Mg(2+)</name>
        <dbReference type="ChEBI" id="CHEBI:18420"/>
    </cofactor>
</comment>
<dbReference type="Pfam" id="PF06839">
    <property type="entry name" value="Zn_ribbon_GRF"/>
    <property type="match status" value="2"/>
</dbReference>
<dbReference type="Pfam" id="PF01396">
    <property type="entry name" value="Zn_ribbon_Top1"/>
    <property type="match status" value="1"/>
</dbReference>
<dbReference type="FunFam" id="1.10.460.10:FF:000020">
    <property type="entry name" value="DNA topoisomerase 3-alpha"/>
    <property type="match status" value="1"/>
</dbReference>
<dbReference type="GO" id="GO:0006265">
    <property type="term" value="P:DNA topological change"/>
    <property type="evidence" value="ECO:0000318"/>
    <property type="project" value="GO_Central"/>
</dbReference>
<evidence type="ECO:0000256" key="11">
    <source>
        <dbReference type="ARBA" id="ARBA00023125"/>
    </source>
</evidence>
<dbReference type="RefSeq" id="XP_030841045.1">
    <property type="nucleotide sequence ID" value="XM_030985185.1"/>
</dbReference>
<comment type="subunit">
    <text evidence="14">Binds ssDNA. Interacts (via N-terminal region) with BLM; the interaction is direct. Directly interacts with RMI1. Component of the RMI complex, containing at least TOP3A, RMI1 and RMI2. The RMI complex interacts with BLM.</text>
</comment>
<dbReference type="Proteomes" id="UP000007110">
    <property type="component" value="Unassembled WGS sequence"/>
</dbReference>
<keyword evidence="8" id="KW-0862">Zinc</keyword>
<dbReference type="InterPro" id="IPR013498">
    <property type="entry name" value="Topo_IA_Znf"/>
</dbReference>
<dbReference type="PROSITE" id="PS50880">
    <property type="entry name" value="TOPRIM"/>
    <property type="match status" value="1"/>
</dbReference>
<feature type="compositionally biased region" description="Gly residues" evidence="17">
    <location>
        <begin position="761"/>
        <end position="809"/>
    </location>
</feature>
<dbReference type="Gene3D" id="3.40.50.140">
    <property type="match status" value="1"/>
</dbReference>
<feature type="compositionally biased region" description="Gly residues" evidence="17">
    <location>
        <begin position="1094"/>
        <end position="1116"/>
    </location>
</feature>
<keyword evidence="12" id="KW-0496">Mitochondrion</keyword>
<dbReference type="Pfam" id="PF01751">
    <property type="entry name" value="Toprim"/>
    <property type="match status" value="1"/>
</dbReference>
<dbReference type="PRINTS" id="PR00417">
    <property type="entry name" value="PRTPISMRASEI"/>
</dbReference>
<dbReference type="InterPro" id="IPR023406">
    <property type="entry name" value="Topo_IA_AS"/>
</dbReference>
<feature type="compositionally biased region" description="Gly residues" evidence="17">
    <location>
        <begin position="1057"/>
        <end position="1068"/>
    </location>
</feature>
<dbReference type="OMA" id="MELAMGD"/>
<accession>A0A7M7SYN3</accession>
<feature type="compositionally biased region" description="Polar residues" evidence="17">
    <location>
        <begin position="886"/>
        <end position="895"/>
    </location>
</feature>
<keyword evidence="10 16" id="KW-0799">Topoisomerase</keyword>
<evidence type="ECO:0000256" key="14">
    <source>
        <dbReference type="ARBA" id="ARBA00064039"/>
    </source>
</evidence>
<dbReference type="GO" id="GO:0005634">
    <property type="term" value="C:nucleus"/>
    <property type="evidence" value="ECO:0000318"/>
    <property type="project" value="GO_Central"/>
</dbReference>
<evidence type="ECO:0000256" key="7">
    <source>
        <dbReference type="ARBA" id="ARBA00022771"/>
    </source>
</evidence>
<evidence type="ECO:0000256" key="16">
    <source>
        <dbReference type="RuleBase" id="RU362092"/>
    </source>
</evidence>
<evidence type="ECO:0000259" key="21">
    <source>
        <dbReference type="PROSITE" id="PS52039"/>
    </source>
</evidence>
<dbReference type="GO" id="GO:0003677">
    <property type="term" value="F:DNA binding"/>
    <property type="evidence" value="ECO:0007669"/>
    <property type="project" value="UniProtKB-KW"/>
</dbReference>
<dbReference type="SUPFAM" id="SSF56712">
    <property type="entry name" value="Prokaryotic type I DNA topoisomerase"/>
    <property type="match status" value="1"/>
</dbReference>
<organism evidence="22 23">
    <name type="scientific">Strongylocentrotus purpuratus</name>
    <name type="common">Purple sea urchin</name>
    <dbReference type="NCBI Taxonomy" id="7668"/>
    <lineage>
        <taxon>Eukaryota</taxon>
        <taxon>Metazoa</taxon>
        <taxon>Echinodermata</taxon>
        <taxon>Eleutherozoa</taxon>
        <taxon>Echinozoa</taxon>
        <taxon>Echinoidea</taxon>
        <taxon>Euechinoidea</taxon>
        <taxon>Echinacea</taxon>
        <taxon>Camarodonta</taxon>
        <taxon>Echinidea</taxon>
        <taxon>Strongylocentrotidae</taxon>
        <taxon>Strongylocentrotus</taxon>
    </lineage>
</organism>
<dbReference type="InterPro" id="IPR013824">
    <property type="entry name" value="Topo_IA_cen_sub1"/>
</dbReference>
<feature type="compositionally biased region" description="Low complexity" evidence="17">
    <location>
        <begin position="827"/>
        <end position="840"/>
    </location>
</feature>
<evidence type="ECO:0000256" key="5">
    <source>
        <dbReference type="ARBA" id="ARBA00022723"/>
    </source>
</evidence>
<keyword evidence="7 15" id="KW-0863">Zinc-finger</keyword>
<feature type="domain" description="GRF-type" evidence="20">
    <location>
        <begin position="912"/>
        <end position="951"/>
    </location>
</feature>
<evidence type="ECO:0000256" key="1">
    <source>
        <dbReference type="ARBA" id="ARBA00000213"/>
    </source>
</evidence>
<dbReference type="GO" id="GO:0031422">
    <property type="term" value="C:RecQ family helicase-topoisomerase III complex"/>
    <property type="evidence" value="ECO:0000318"/>
    <property type="project" value="GO_Central"/>
</dbReference>
<feature type="domain" description="GRF-type" evidence="20">
    <location>
        <begin position="1012"/>
        <end position="1054"/>
    </location>
</feature>
<evidence type="ECO:0000259" key="18">
    <source>
        <dbReference type="PROSITE" id="PS50158"/>
    </source>
</evidence>
<keyword evidence="13 16" id="KW-0413">Isomerase</keyword>
<feature type="region of interest" description="Disordered" evidence="17">
    <location>
        <begin position="981"/>
        <end position="1001"/>
    </location>
</feature>
<name>A0A7M7SYN3_STRPU</name>
<dbReference type="InterPro" id="IPR003602">
    <property type="entry name" value="Topo_IA_DNA-bd_dom"/>
</dbReference>
<dbReference type="InterPro" id="IPR006171">
    <property type="entry name" value="TOPRIM_dom"/>
</dbReference>
<dbReference type="Pfam" id="PF01131">
    <property type="entry name" value="Topoisom_bac"/>
    <property type="match status" value="1"/>
</dbReference>
<proteinExistence type="inferred from homology"/>
<evidence type="ECO:0000256" key="8">
    <source>
        <dbReference type="ARBA" id="ARBA00022833"/>
    </source>
</evidence>
<dbReference type="SMART" id="SM00493">
    <property type="entry name" value="TOPRIM"/>
    <property type="match status" value="1"/>
</dbReference>
<dbReference type="FunCoup" id="A0A7M7SYN3">
    <property type="interactions" value="1624"/>
</dbReference>
<dbReference type="GO" id="GO:0003917">
    <property type="term" value="F:DNA topoisomerase type I (single strand cut, ATP-independent) activity"/>
    <property type="evidence" value="ECO:0000318"/>
    <property type="project" value="GO_Central"/>
</dbReference>
<dbReference type="PROSITE" id="PS50158">
    <property type="entry name" value="ZF_CCHC"/>
    <property type="match status" value="1"/>
</dbReference>
<dbReference type="KEGG" id="spu:576753"/>
<comment type="catalytic activity">
    <reaction evidence="1 16">
        <text>ATP-independent breakage of single-stranded DNA, followed by passage and rejoining.</text>
        <dbReference type="EC" id="5.6.2.1"/>
    </reaction>
</comment>
<evidence type="ECO:0000259" key="20">
    <source>
        <dbReference type="PROSITE" id="PS51999"/>
    </source>
</evidence>
<evidence type="ECO:0000256" key="17">
    <source>
        <dbReference type="SAM" id="MobiDB-lite"/>
    </source>
</evidence>
<feature type="compositionally biased region" description="Gly residues" evidence="17">
    <location>
        <begin position="845"/>
        <end position="867"/>
    </location>
</feature>
<dbReference type="GO" id="GO:0005759">
    <property type="term" value="C:mitochondrial matrix"/>
    <property type="evidence" value="ECO:0007669"/>
    <property type="project" value="UniProtKB-SubCell"/>
</dbReference>
<feature type="compositionally biased region" description="Low complexity" evidence="17">
    <location>
        <begin position="896"/>
        <end position="907"/>
    </location>
</feature>
<evidence type="ECO:0000256" key="4">
    <source>
        <dbReference type="ARBA" id="ARBA00009446"/>
    </source>
</evidence>
<feature type="region of interest" description="Disordered" evidence="17">
    <location>
        <begin position="751"/>
        <end position="907"/>
    </location>
</feature>
<dbReference type="OrthoDB" id="430051at2759"/>
<evidence type="ECO:0000259" key="19">
    <source>
        <dbReference type="PROSITE" id="PS50880"/>
    </source>
</evidence>
<dbReference type="SMART" id="SM00437">
    <property type="entry name" value="TOP1Ac"/>
    <property type="match status" value="1"/>
</dbReference>
<dbReference type="EnsemblMetazoa" id="XM_030985185">
    <property type="protein sequence ID" value="XP_030841045"/>
    <property type="gene ID" value="LOC576753"/>
</dbReference>
<keyword evidence="6" id="KW-0677">Repeat</keyword>
<dbReference type="PANTHER" id="PTHR11390">
    <property type="entry name" value="PROKARYOTIC DNA TOPOISOMERASE"/>
    <property type="match status" value="1"/>
</dbReference>
<evidence type="ECO:0000256" key="9">
    <source>
        <dbReference type="ARBA" id="ARBA00022842"/>
    </source>
</evidence>
<feature type="domain" description="Topo IA-type catalytic" evidence="21">
    <location>
        <begin position="187"/>
        <end position="606"/>
    </location>
</feature>
<evidence type="ECO:0000256" key="10">
    <source>
        <dbReference type="ARBA" id="ARBA00023029"/>
    </source>
</evidence>
<dbReference type="InterPro" id="IPR013826">
    <property type="entry name" value="Topo_IA_cen_sub3"/>
</dbReference>
<dbReference type="InterPro" id="IPR001878">
    <property type="entry name" value="Znf_CCHC"/>
</dbReference>
<dbReference type="InterPro" id="IPR000380">
    <property type="entry name" value="Topo_IA"/>
</dbReference>
<dbReference type="Gene3D" id="1.10.460.10">
    <property type="entry name" value="Topoisomerase I, domain 2"/>
    <property type="match status" value="1"/>
</dbReference>
<dbReference type="InterPro" id="IPR010666">
    <property type="entry name" value="Znf_GRF"/>
</dbReference>
<dbReference type="GeneID" id="576753"/>
<protein>
    <recommendedName>
        <fullName evidence="16">DNA topoisomerase</fullName>
        <ecNumber evidence="16">5.6.2.1</ecNumber>
    </recommendedName>
</protein>
<dbReference type="PANTHER" id="PTHR11390:SF21">
    <property type="entry name" value="DNA TOPOISOMERASE 3-ALPHA"/>
    <property type="match status" value="1"/>
</dbReference>
<feature type="compositionally biased region" description="Low complexity" evidence="17">
    <location>
        <begin position="872"/>
        <end position="885"/>
    </location>
</feature>
<evidence type="ECO:0000313" key="22">
    <source>
        <dbReference type="EnsemblMetazoa" id="XP_030841045"/>
    </source>
</evidence>
<dbReference type="PROSITE" id="PS51999">
    <property type="entry name" value="ZF_GRF"/>
    <property type="match status" value="2"/>
</dbReference>
<evidence type="ECO:0000256" key="13">
    <source>
        <dbReference type="ARBA" id="ARBA00023235"/>
    </source>
</evidence>
<dbReference type="AlphaFoldDB" id="A0A7M7SYN3"/>
<keyword evidence="5" id="KW-0479">Metal-binding</keyword>
<dbReference type="InParanoid" id="A0A7M7SYN3"/>
<keyword evidence="23" id="KW-1185">Reference proteome</keyword>
<reference evidence="22" key="2">
    <citation type="submission" date="2021-01" db="UniProtKB">
        <authorList>
            <consortium name="EnsemblMetazoa"/>
        </authorList>
    </citation>
    <scope>IDENTIFICATION</scope>
</reference>
<feature type="region of interest" description="Disordered" evidence="17">
    <location>
        <begin position="1055"/>
        <end position="1140"/>
    </location>
</feature>
<evidence type="ECO:0000256" key="6">
    <source>
        <dbReference type="ARBA" id="ARBA00022737"/>
    </source>
</evidence>
<evidence type="ECO:0000256" key="15">
    <source>
        <dbReference type="PROSITE-ProRule" id="PRU00047"/>
    </source>
</evidence>
<evidence type="ECO:0000313" key="23">
    <source>
        <dbReference type="Proteomes" id="UP000007110"/>
    </source>
</evidence>
<dbReference type="GO" id="GO:0006281">
    <property type="term" value="P:DNA repair"/>
    <property type="evidence" value="ECO:0000318"/>
    <property type="project" value="GO_Central"/>
</dbReference>
<dbReference type="InterPro" id="IPR013825">
    <property type="entry name" value="Topo_IA_cen_sub2"/>
</dbReference>
<dbReference type="GO" id="GO:0006310">
    <property type="term" value="P:DNA recombination"/>
    <property type="evidence" value="ECO:0000318"/>
    <property type="project" value="GO_Central"/>
</dbReference>
<dbReference type="InterPro" id="IPR013497">
    <property type="entry name" value="Topo_IA_cen"/>
</dbReference>
<dbReference type="FunFam" id="2.70.20.10:FF:000004">
    <property type="entry name" value="DNA topoisomerase"/>
    <property type="match status" value="1"/>
</dbReference>
<evidence type="ECO:0000256" key="3">
    <source>
        <dbReference type="ARBA" id="ARBA00004305"/>
    </source>
</evidence>
<feature type="domain" description="CCHC-type" evidence="18">
    <location>
        <begin position="1124"/>
        <end position="1139"/>
    </location>
</feature>
<keyword evidence="11 16" id="KW-0238">DNA-binding</keyword>